<dbReference type="EMBL" id="GAKP01022974">
    <property type="protein sequence ID" value="JAC35980.1"/>
    <property type="molecule type" value="Transcribed_RNA"/>
</dbReference>
<dbReference type="AlphaFoldDB" id="A0A034V2F9"/>
<feature type="non-terminal residue" evidence="1">
    <location>
        <position position="137"/>
    </location>
</feature>
<accession>A0A034V2F9</accession>
<protein>
    <submittedName>
        <fullName evidence="1">Uncharacterized protein</fullName>
    </submittedName>
</protein>
<feature type="non-terminal residue" evidence="1">
    <location>
        <position position="1"/>
    </location>
</feature>
<name>A0A034V2F9_BACDO</name>
<sequence length="137" mass="15203">SFTAKDRNVRYSVTSSALLKNLLISKMGAVQSSRRASCPQTPLVQYRCIEEPLGISCTFNDISSCAAPPAAPLNPPQKRQKHDATNSIRNPLALLTISEDNAVPQKMIDFVRSTSKGLPSFSELRESMRRKKIVKRQ</sequence>
<proteinExistence type="predicted"/>
<evidence type="ECO:0000313" key="1">
    <source>
        <dbReference type="EMBL" id="JAC35980.1"/>
    </source>
</evidence>
<reference evidence="1" key="1">
    <citation type="journal article" date="2014" name="BMC Genomics">
        <title>Characterizing the developmental transcriptome of the oriental fruit fly, Bactrocera dorsalis (Diptera: Tephritidae) through comparative genomic analysis with Drosophila melanogaster utilizing modENCODE datasets.</title>
        <authorList>
            <person name="Geib S.M."/>
            <person name="Calla B."/>
            <person name="Hall B."/>
            <person name="Hou S."/>
            <person name="Manoukis N.C."/>
        </authorList>
    </citation>
    <scope>NUCLEOTIDE SEQUENCE</scope>
    <source>
        <strain evidence="1">Punador</strain>
    </source>
</reference>
<organism evidence="1">
    <name type="scientific">Bactrocera dorsalis</name>
    <name type="common">Oriental fruit fly</name>
    <name type="synonym">Dacus dorsalis</name>
    <dbReference type="NCBI Taxonomy" id="27457"/>
    <lineage>
        <taxon>Eukaryota</taxon>
        <taxon>Metazoa</taxon>
        <taxon>Ecdysozoa</taxon>
        <taxon>Arthropoda</taxon>
        <taxon>Hexapoda</taxon>
        <taxon>Insecta</taxon>
        <taxon>Pterygota</taxon>
        <taxon>Neoptera</taxon>
        <taxon>Endopterygota</taxon>
        <taxon>Diptera</taxon>
        <taxon>Brachycera</taxon>
        <taxon>Muscomorpha</taxon>
        <taxon>Tephritoidea</taxon>
        <taxon>Tephritidae</taxon>
        <taxon>Bactrocera</taxon>
        <taxon>Bactrocera</taxon>
    </lineage>
</organism>